<dbReference type="GeneID" id="41066879"/>
<dbReference type="Proteomes" id="UP001238370">
    <property type="component" value="Chromosome"/>
</dbReference>
<gene>
    <name evidence="1" type="ORF">MQ095_17690</name>
</gene>
<dbReference type="RefSeq" id="WP_117026446.1">
    <property type="nucleotide sequence ID" value="NZ_AP028982.1"/>
</dbReference>
<proteinExistence type="predicted"/>
<dbReference type="Pfam" id="PF06523">
    <property type="entry name" value="DUF1106"/>
    <property type="match status" value="1"/>
</dbReference>
<keyword evidence="2" id="KW-1185">Reference proteome</keyword>
<evidence type="ECO:0000313" key="1">
    <source>
        <dbReference type="EMBL" id="WHP83556.1"/>
    </source>
</evidence>
<dbReference type="InterPro" id="IPR009490">
    <property type="entry name" value="DUF1106"/>
</dbReference>
<reference evidence="1 2" key="1">
    <citation type="submission" date="2022-03" db="EMBL/GenBank/DDBJ databases">
        <title>Survey of Intraspecific Variation of Edwardsiella anguillarum Isolates from Non-Anguillid Fish Host Originating from Varied Geographic Locations.</title>
        <authorList>
            <person name="Armwood A.R."/>
            <person name="Woodyard E."/>
            <person name="Waldbieser G.C."/>
            <person name="Camus A.C."/>
            <person name="Divya D."/>
            <person name="Tekedar H."/>
            <person name="Soto E."/>
            <person name="Stein C."/>
            <person name="Ucko M."/>
            <person name="Ware C."/>
            <person name="Griffin M.J."/>
        </authorList>
    </citation>
    <scope>NUCLEOTIDE SEQUENCE [LARGE SCALE GENOMIC DNA]</scope>
    <source>
        <strain evidence="1 2">R18-35-2</strain>
    </source>
</reference>
<name>A0ABY8SCV5_9GAMM</name>
<dbReference type="EMBL" id="CP094302">
    <property type="protein sequence ID" value="WHP83556.1"/>
    <property type="molecule type" value="Genomic_DNA"/>
</dbReference>
<protein>
    <submittedName>
        <fullName evidence="1">DUF1106 domain-containing protein</fullName>
    </submittedName>
</protein>
<evidence type="ECO:0000313" key="2">
    <source>
        <dbReference type="Proteomes" id="UP001238370"/>
    </source>
</evidence>
<organism evidence="1 2">
    <name type="scientific">Edwardsiella anguillarum</name>
    <dbReference type="NCBI Taxonomy" id="1821960"/>
    <lineage>
        <taxon>Bacteria</taxon>
        <taxon>Pseudomonadati</taxon>
        <taxon>Pseudomonadota</taxon>
        <taxon>Gammaproteobacteria</taxon>
        <taxon>Enterobacterales</taxon>
        <taxon>Hafniaceae</taxon>
        <taxon>Edwardsiella</taxon>
    </lineage>
</organism>
<accession>A0ABY8SCV5</accession>
<sequence length="136" mass="16131">MMNNIDKIERNLFFKSYPVESPTEKQDSFYNLLMKKRSADRWVIRGAELWFSMFHSGDNLFAHIPYGIRTFRLYNRVLKDIIIAIERNNQGGFITLKVSRNRIEHKVIIDNATIIIEKIKNIFDSCSIQFGITYYD</sequence>